<dbReference type="SUPFAM" id="SSF52540">
    <property type="entry name" value="P-loop containing nucleoside triphosphate hydrolases"/>
    <property type="match status" value="1"/>
</dbReference>
<dbReference type="CDD" id="cd01122">
    <property type="entry name" value="Twinkle_C"/>
    <property type="match status" value="1"/>
</dbReference>
<dbReference type="AlphaFoldDB" id="A0A9W8ECL7"/>
<reference evidence="3" key="1">
    <citation type="submission" date="2022-07" db="EMBL/GenBank/DDBJ databases">
        <title>Phylogenomic reconstructions and comparative analyses of Kickxellomycotina fungi.</title>
        <authorList>
            <person name="Reynolds N.K."/>
            <person name="Stajich J.E."/>
            <person name="Barry K."/>
            <person name="Grigoriev I.V."/>
            <person name="Crous P."/>
            <person name="Smith M.E."/>
        </authorList>
    </citation>
    <scope>NUCLEOTIDE SEQUENCE</scope>
    <source>
        <strain evidence="3">RSA 567</strain>
    </source>
</reference>
<feature type="domain" description="SF4 helicase" evidence="2">
    <location>
        <begin position="70"/>
        <end position="331"/>
    </location>
</feature>
<evidence type="ECO:0000259" key="2">
    <source>
        <dbReference type="PROSITE" id="PS51199"/>
    </source>
</evidence>
<dbReference type="Gene3D" id="3.40.50.300">
    <property type="entry name" value="P-loop containing nucleotide triphosphate hydrolases"/>
    <property type="match status" value="1"/>
</dbReference>
<evidence type="ECO:0000313" key="3">
    <source>
        <dbReference type="EMBL" id="KAJ1977765.1"/>
    </source>
</evidence>
<dbReference type="InterPro" id="IPR027417">
    <property type="entry name" value="P-loop_NTPase"/>
</dbReference>
<feature type="region of interest" description="Disordered" evidence="1">
    <location>
        <begin position="330"/>
        <end position="386"/>
    </location>
</feature>
<dbReference type="GO" id="GO:0043139">
    <property type="term" value="F:5'-3' DNA helicase activity"/>
    <property type="evidence" value="ECO:0007669"/>
    <property type="project" value="InterPro"/>
</dbReference>
<gene>
    <name evidence="3" type="ORF">H4R34_003459</name>
</gene>
<dbReference type="GO" id="GO:0006260">
    <property type="term" value="P:DNA replication"/>
    <property type="evidence" value="ECO:0007669"/>
    <property type="project" value="InterPro"/>
</dbReference>
<dbReference type="InterPro" id="IPR007694">
    <property type="entry name" value="DNA_helicase_DnaB-like_C"/>
</dbReference>
<sequence length="386" mass="42911">MRIVNKLGIDRCLMVSSRGGSTSGPLNAAEALCKDYDFQAILDKARPMGHDQIMDFTSLRDAVHQEILHPMDVAGVQSRDFPQYNAILKGLRPGELTIISGTTGVGKTTLLSHLSLDFCQSGVSTLWGSFEIPNVRLAKKMLYQLANKDLSRRPEEFDYWADRFEQLPLYFLKFFGSTEANTVVDALKHAVYAYDVQHVLIDNLQFMMTGQGRGYEKWDLQEMALNTFRQFATENNVHVSLVVHPRKERDERGKLDINSIFGSAKITQDADNVVLIQKVGDVTSSKANEYGDAIATRYLDIQKNRFDGTLGKIYLSFNDDSLRICSATAPPRTKNSSVVRRKRTAVAATTDEAATEPAAKPKTTTRKTKAQTADSKANAEEAADAV</sequence>
<dbReference type="Proteomes" id="UP001151582">
    <property type="component" value="Unassembled WGS sequence"/>
</dbReference>
<evidence type="ECO:0000313" key="4">
    <source>
        <dbReference type="Proteomes" id="UP001151582"/>
    </source>
</evidence>
<comment type="caution">
    <text evidence="3">The sequence shown here is derived from an EMBL/GenBank/DDBJ whole genome shotgun (WGS) entry which is preliminary data.</text>
</comment>
<dbReference type="EMBL" id="JANBQB010000322">
    <property type="protein sequence ID" value="KAJ1977765.1"/>
    <property type="molecule type" value="Genomic_DNA"/>
</dbReference>
<dbReference type="OrthoDB" id="275278at2759"/>
<evidence type="ECO:0000256" key="1">
    <source>
        <dbReference type="SAM" id="MobiDB-lite"/>
    </source>
</evidence>
<feature type="compositionally biased region" description="Low complexity" evidence="1">
    <location>
        <begin position="345"/>
        <end position="362"/>
    </location>
</feature>
<dbReference type="GO" id="GO:0005524">
    <property type="term" value="F:ATP binding"/>
    <property type="evidence" value="ECO:0007669"/>
    <property type="project" value="InterPro"/>
</dbReference>
<organism evidence="3 4">
    <name type="scientific">Dimargaris verticillata</name>
    <dbReference type="NCBI Taxonomy" id="2761393"/>
    <lineage>
        <taxon>Eukaryota</taxon>
        <taxon>Fungi</taxon>
        <taxon>Fungi incertae sedis</taxon>
        <taxon>Zoopagomycota</taxon>
        <taxon>Kickxellomycotina</taxon>
        <taxon>Dimargaritomycetes</taxon>
        <taxon>Dimargaritales</taxon>
        <taxon>Dimargaritaceae</taxon>
        <taxon>Dimargaris</taxon>
    </lineage>
</organism>
<name>A0A9W8ECL7_9FUNG</name>
<dbReference type="PANTHER" id="PTHR12873:SF0">
    <property type="entry name" value="TWINKLE MTDNA HELICASE"/>
    <property type="match status" value="1"/>
</dbReference>
<dbReference type="InterPro" id="IPR027032">
    <property type="entry name" value="Twinkle-like"/>
</dbReference>
<dbReference type="PROSITE" id="PS51199">
    <property type="entry name" value="SF4_HELICASE"/>
    <property type="match status" value="1"/>
</dbReference>
<dbReference type="PANTHER" id="PTHR12873">
    <property type="entry name" value="T7-LIKE MITOCHONDRIAL DNA HELICASE"/>
    <property type="match status" value="1"/>
</dbReference>
<dbReference type="GO" id="GO:0003697">
    <property type="term" value="F:single-stranded DNA binding"/>
    <property type="evidence" value="ECO:0007669"/>
    <property type="project" value="InterPro"/>
</dbReference>
<dbReference type="Pfam" id="PF13481">
    <property type="entry name" value="AAA_25"/>
    <property type="match status" value="1"/>
</dbReference>
<accession>A0A9W8ECL7</accession>
<keyword evidence="4" id="KW-1185">Reference proteome</keyword>
<proteinExistence type="predicted"/>
<protein>
    <recommendedName>
        <fullName evidence="2">SF4 helicase domain-containing protein</fullName>
    </recommendedName>
</protein>